<organism evidence="3">
    <name type="scientific">Populus davidiana</name>
    <dbReference type="NCBI Taxonomy" id="266767"/>
    <lineage>
        <taxon>Eukaryota</taxon>
        <taxon>Viridiplantae</taxon>
        <taxon>Streptophyta</taxon>
        <taxon>Embryophyta</taxon>
        <taxon>Tracheophyta</taxon>
        <taxon>Spermatophyta</taxon>
        <taxon>Magnoliopsida</taxon>
        <taxon>eudicotyledons</taxon>
        <taxon>Gunneridae</taxon>
        <taxon>Pentapetalae</taxon>
        <taxon>rosids</taxon>
        <taxon>fabids</taxon>
        <taxon>Malpighiales</taxon>
        <taxon>Salicaceae</taxon>
        <taxon>Saliceae</taxon>
        <taxon>Populus</taxon>
    </lineage>
</organism>
<dbReference type="InterPro" id="IPR002044">
    <property type="entry name" value="CBM20"/>
</dbReference>
<evidence type="ECO:0000313" key="3">
    <source>
        <dbReference type="EMBL" id="NUU82604.1"/>
    </source>
</evidence>
<dbReference type="InterPro" id="IPR013784">
    <property type="entry name" value="Carb-bd-like_fold"/>
</dbReference>
<dbReference type="CDD" id="cd05467">
    <property type="entry name" value="CBM20"/>
    <property type="match status" value="1"/>
</dbReference>
<name>A0A6M2EBH5_9ROSI</name>
<dbReference type="EMBL" id="GILB01002271">
    <property type="protein sequence ID" value="NUU82604.1"/>
    <property type="molecule type" value="Transcribed_RNA"/>
</dbReference>
<dbReference type="InterPro" id="IPR013783">
    <property type="entry name" value="Ig-like_fold"/>
</dbReference>
<accession>A0A6M2EBH5</accession>
<dbReference type="PROSITE" id="PS51166">
    <property type="entry name" value="CBM20"/>
    <property type="match status" value="1"/>
</dbReference>
<proteinExistence type="predicted"/>
<protein>
    <recommendedName>
        <fullName evidence="2">CBM20 domain-containing protein</fullName>
    </recommendedName>
</protein>
<dbReference type="GO" id="GO:0016020">
    <property type="term" value="C:membrane"/>
    <property type="evidence" value="ECO:0007669"/>
    <property type="project" value="TreeGrafter"/>
</dbReference>
<dbReference type="PANTHER" id="PTHR15048">
    <property type="entry name" value="STARCH-BINDING DOMAIN-CONTAINING PROTEIN 1"/>
    <property type="match status" value="1"/>
</dbReference>
<dbReference type="Gene3D" id="2.60.40.10">
    <property type="entry name" value="Immunoglobulins"/>
    <property type="match status" value="1"/>
</dbReference>
<feature type="region of interest" description="Disordered" evidence="1">
    <location>
        <begin position="413"/>
        <end position="433"/>
    </location>
</feature>
<sequence length="540" mass="59268">MKTLTSSCSNIILDKKGDSRPVFSSRELRHEVSILPSKKLVHSVGFLHWLCVKHKPICPIRGSSSFSPESQVDLEAEDAQNQETNESKTVHVKFQLRKECSFGEQFTIVGDDPLLGLWDPESGIPLNWSDGHLWTVEMDIPVGKSIQFKFILKGIAEKIFWQPGPDRILQTWETSNTIVVWEDWEDAALQKITEEEPSANGSEEPAVNPESLIVAENLTCQKEELVSDMSNGAVTVDVSSNPEKKPSPVTCKKAIVADNISPEQEKPLAIVADDISPVQEKPRAIVADNISPVQEKPLAIVADNISPAPVQEKPLAIVADNISDSEGASAVNVNVSNAVLGEKRTSHQEEEQRTTSSKSTVIREDVVRNDDVPTAINSANSDVQGSLVTHGGDAVLVTGLSAATGIPSEAAIDSEGEGCRASDASVGVGEKDHNLPEFDEKREVGDEPLRGETMDGFNDEEPHGNEIIHKPLAKEVKCDVDDNPHREESIKGLDDEEQHSHELVYKPWAKEEKKQEFVRNCVVQNDLHWIQKLLTSLGLL</sequence>
<dbReference type="AlphaFoldDB" id="A0A6M2EBH5"/>
<evidence type="ECO:0000256" key="1">
    <source>
        <dbReference type="SAM" id="MobiDB-lite"/>
    </source>
</evidence>
<feature type="domain" description="CBM20" evidence="2">
    <location>
        <begin position="84"/>
        <end position="186"/>
    </location>
</feature>
<dbReference type="SMART" id="SM01065">
    <property type="entry name" value="CBM_2"/>
    <property type="match status" value="1"/>
</dbReference>
<dbReference type="SUPFAM" id="SSF49452">
    <property type="entry name" value="Starch-binding domain-like"/>
    <property type="match status" value="1"/>
</dbReference>
<dbReference type="GO" id="GO:2001070">
    <property type="term" value="F:starch binding"/>
    <property type="evidence" value="ECO:0007669"/>
    <property type="project" value="InterPro"/>
</dbReference>
<dbReference type="PANTHER" id="PTHR15048:SF0">
    <property type="entry name" value="STARCH-BINDING DOMAIN-CONTAINING PROTEIN 1"/>
    <property type="match status" value="1"/>
</dbReference>
<evidence type="ECO:0000259" key="2">
    <source>
        <dbReference type="PROSITE" id="PS51166"/>
    </source>
</evidence>
<dbReference type="FunFam" id="2.60.40.10:FF:000552">
    <property type="entry name" value="Related to glucoamylase"/>
    <property type="match status" value="1"/>
</dbReference>
<reference evidence="3" key="1">
    <citation type="submission" date="2020-03" db="EMBL/GenBank/DDBJ databases">
        <authorList>
            <person name="Zhang R."/>
        </authorList>
    </citation>
    <scope>NUCLEOTIDE SEQUENCE</scope>
</reference>
<dbReference type="Pfam" id="PF00686">
    <property type="entry name" value="CBM_20"/>
    <property type="match status" value="1"/>
</dbReference>